<dbReference type="InterPro" id="IPR001647">
    <property type="entry name" value="HTH_TetR"/>
</dbReference>
<dbReference type="Pfam" id="PF00440">
    <property type="entry name" value="TetR_N"/>
    <property type="match status" value="1"/>
</dbReference>
<keyword evidence="3" id="KW-0804">Transcription</keyword>
<organism evidence="6 7">
    <name type="scientific">Kineosporia mesophila</name>
    <dbReference type="NCBI Taxonomy" id="566012"/>
    <lineage>
        <taxon>Bacteria</taxon>
        <taxon>Bacillati</taxon>
        <taxon>Actinomycetota</taxon>
        <taxon>Actinomycetes</taxon>
        <taxon>Kineosporiales</taxon>
        <taxon>Kineosporiaceae</taxon>
        <taxon>Kineosporia</taxon>
    </lineage>
</organism>
<dbReference type="InterPro" id="IPR049445">
    <property type="entry name" value="TetR_SbtR-like_C"/>
</dbReference>
<dbReference type="PRINTS" id="PR00455">
    <property type="entry name" value="HTHTETR"/>
</dbReference>
<dbReference type="Proteomes" id="UP001501074">
    <property type="component" value="Unassembled WGS sequence"/>
</dbReference>
<dbReference type="EMBL" id="BAAAZO010000014">
    <property type="protein sequence ID" value="GAA3640305.1"/>
    <property type="molecule type" value="Genomic_DNA"/>
</dbReference>
<dbReference type="Pfam" id="PF21597">
    <property type="entry name" value="TetR_C_43"/>
    <property type="match status" value="1"/>
</dbReference>
<keyword evidence="1" id="KW-0805">Transcription regulation</keyword>
<dbReference type="InterPro" id="IPR009057">
    <property type="entry name" value="Homeodomain-like_sf"/>
</dbReference>
<keyword evidence="2 4" id="KW-0238">DNA-binding</keyword>
<dbReference type="InterPro" id="IPR050109">
    <property type="entry name" value="HTH-type_TetR-like_transc_reg"/>
</dbReference>
<feature type="DNA-binding region" description="H-T-H motif" evidence="4">
    <location>
        <begin position="36"/>
        <end position="55"/>
    </location>
</feature>
<gene>
    <name evidence="6" type="ORF">GCM10022223_69410</name>
</gene>
<dbReference type="PANTHER" id="PTHR30055">
    <property type="entry name" value="HTH-TYPE TRANSCRIPTIONAL REGULATOR RUTR"/>
    <property type="match status" value="1"/>
</dbReference>
<name>A0ABP7AV47_9ACTN</name>
<keyword evidence="7" id="KW-1185">Reference proteome</keyword>
<accession>A0ABP7AV47</accession>
<dbReference type="InterPro" id="IPR036271">
    <property type="entry name" value="Tet_transcr_reg_TetR-rel_C_sf"/>
</dbReference>
<dbReference type="RefSeq" id="WP_231485557.1">
    <property type="nucleotide sequence ID" value="NZ_BAAAZO010000014.1"/>
</dbReference>
<evidence type="ECO:0000256" key="3">
    <source>
        <dbReference type="ARBA" id="ARBA00023163"/>
    </source>
</evidence>
<comment type="caution">
    <text evidence="6">The sequence shown here is derived from an EMBL/GenBank/DDBJ whole genome shotgun (WGS) entry which is preliminary data.</text>
</comment>
<protein>
    <submittedName>
        <fullName evidence="6">TetR/AcrR family transcriptional regulator</fullName>
    </submittedName>
</protein>
<evidence type="ECO:0000256" key="2">
    <source>
        <dbReference type="ARBA" id="ARBA00023125"/>
    </source>
</evidence>
<dbReference type="PANTHER" id="PTHR30055:SF234">
    <property type="entry name" value="HTH-TYPE TRANSCRIPTIONAL REGULATOR BETI"/>
    <property type="match status" value="1"/>
</dbReference>
<reference evidence="7" key="1">
    <citation type="journal article" date="2019" name="Int. J. Syst. Evol. Microbiol.">
        <title>The Global Catalogue of Microorganisms (GCM) 10K type strain sequencing project: providing services to taxonomists for standard genome sequencing and annotation.</title>
        <authorList>
            <consortium name="The Broad Institute Genomics Platform"/>
            <consortium name="The Broad Institute Genome Sequencing Center for Infectious Disease"/>
            <person name="Wu L."/>
            <person name="Ma J."/>
        </authorList>
    </citation>
    <scope>NUCLEOTIDE SEQUENCE [LARGE SCALE GENOMIC DNA]</scope>
    <source>
        <strain evidence="7">JCM 16902</strain>
    </source>
</reference>
<dbReference type="Gene3D" id="1.10.357.10">
    <property type="entry name" value="Tetracycline Repressor, domain 2"/>
    <property type="match status" value="1"/>
</dbReference>
<dbReference type="SUPFAM" id="SSF48498">
    <property type="entry name" value="Tetracyclin repressor-like, C-terminal domain"/>
    <property type="match status" value="1"/>
</dbReference>
<evidence type="ECO:0000259" key="5">
    <source>
        <dbReference type="PROSITE" id="PS50977"/>
    </source>
</evidence>
<dbReference type="SUPFAM" id="SSF46689">
    <property type="entry name" value="Homeodomain-like"/>
    <property type="match status" value="1"/>
</dbReference>
<feature type="domain" description="HTH tetR-type" evidence="5">
    <location>
        <begin position="14"/>
        <end position="73"/>
    </location>
</feature>
<proteinExistence type="predicted"/>
<evidence type="ECO:0000256" key="4">
    <source>
        <dbReference type="PROSITE-ProRule" id="PRU00335"/>
    </source>
</evidence>
<evidence type="ECO:0000313" key="6">
    <source>
        <dbReference type="EMBL" id="GAA3640305.1"/>
    </source>
</evidence>
<evidence type="ECO:0000256" key="1">
    <source>
        <dbReference type="ARBA" id="ARBA00023015"/>
    </source>
</evidence>
<sequence length="190" mass="20546">MARKADGDLREDARRNRAALVAVAREVFAEEGTDASLRDVARRAGVGIGTLYRHFPNRVALLQAVLGDGIDSLRELAENSLSADDPAHELEAWTARFAQRCGAQRGLPSDVMAALQDKDSELHRSCLAMMAAVQHLLEKAQAQGAVSADLDATDVVTMGAAAGWVQYFSGEERSRRMLRVLTNGLQTGRS</sequence>
<dbReference type="PROSITE" id="PS50977">
    <property type="entry name" value="HTH_TETR_2"/>
    <property type="match status" value="1"/>
</dbReference>
<evidence type="ECO:0000313" key="7">
    <source>
        <dbReference type="Proteomes" id="UP001501074"/>
    </source>
</evidence>